<dbReference type="RefSeq" id="WP_122897371.1">
    <property type="nucleotide sequence ID" value="NZ_RHIB01000001.1"/>
</dbReference>
<evidence type="ECO:0000256" key="6">
    <source>
        <dbReference type="ARBA" id="ARBA00023139"/>
    </source>
</evidence>
<keyword evidence="3" id="KW-0309">Germination</keyword>
<evidence type="ECO:0000256" key="2">
    <source>
        <dbReference type="ARBA" id="ARBA00007886"/>
    </source>
</evidence>
<dbReference type="GO" id="GO:0009847">
    <property type="term" value="P:spore germination"/>
    <property type="evidence" value="ECO:0007669"/>
    <property type="project" value="InterPro"/>
</dbReference>
<dbReference type="InterPro" id="IPR057336">
    <property type="entry name" value="GerAC_N"/>
</dbReference>
<proteinExistence type="inferred from homology"/>
<evidence type="ECO:0000256" key="4">
    <source>
        <dbReference type="ARBA" id="ARBA00022729"/>
    </source>
</evidence>
<dbReference type="PANTHER" id="PTHR35789">
    <property type="entry name" value="SPORE GERMINATION PROTEIN B3"/>
    <property type="match status" value="1"/>
</dbReference>
<dbReference type="Proteomes" id="UP000278746">
    <property type="component" value="Unassembled WGS sequence"/>
</dbReference>
<protein>
    <submittedName>
        <fullName evidence="10">Ger(X)C family spore germination protein</fullName>
    </submittedName>
</protein>
<dbReference type="InterPro" id="IPR046953">
    <property type="entry name" value="Spore_GerAC-like_C"/>
</dbReference>
<evidence type="ECO:0000256" key="3">
    <source>
        <dbReference type="ARBA" id="ARBA00022544"/>
    </source>
</evidence>
<evidence type="ECO:0000256" key="7">
    <source>
        <dbReference type="ARBA" id="ARBA00023288"/>
    </source>
</evidence>
<keyword evidence="6" id="KW-0564">Palmitate</keyword>
<keyword evidence="4" id="KW-0732">Signal</keyword>
<dbReference type="PANTHER" id="PTHR35789:SF1">
    <property type="entry name" value="SPORE GERMINATION PROTEIN B3"/>
    <property type="match status" value="1"/>
</dbReference>
<name>A0A3M7TX58_9BACI</name>
<feature type="domain" description="Spore germination protein N-terminal" evidence="9">
    <location>
        <begin position="23"/>
        <end position="200"/>
    </location>
</feature>
<evidence type="ECO:0000313" key="10">
    <source>
        <dbReference type="EMBL" id="RNA69859.1"/>
    </source>
</evidence>
<feature type="domain" description="Spore germination GerAC-like C-terminal" evidence="8">
    <location>
        <begin position="228"/>
        <end position="391"/>
    </location>
</feature>
<keyword evidence="7" id="KW-0449">Lipoprotein</keyword>
<evidence type="ECO:0000256" key="5">
    <source>
        <dbReference type="ARBA" id="ARBA00023136"/>
    </source>
</evidence>
<evidence type="ECO:0000259" key="8">
    <source>
        <dbReference type="Pfam" id="PF05504"/>
    </source>
</evidence>
<dbReference type="Pfam" id="PF05504">
    <property type="entry name" value="Spore_GerAC"/>
    <property type="match status" value="1"/>
</dbReference>
<reference evidence="10 11" key="1">
    <citation type="submission" date="2018-10" db="EMBL/GenBank/DDBJ databases">
        <title>Bacillus Keqinensis sp. nov., a moderately halophilic bacterium isolated from a saline-alkaline lake.</title>
        <authorList>
            <person name="Wang H."/>
        </authorList>
    </citation>
    <scope>NUCLEOTIDE SEQUENCE [LARGE SCALE GENOMIC DNA]</scope>
    <source>
        <strain evidence="10 11">KQ-3</strain>
    </source>
</reference>
<dbReference type="EMBL" id="RHIB01000001">
    <property type="protein sequence ID" value="RNA69859.1"/>
    <property type="molecule type" value="Genomic_DNA"/>
</dbReference>
<keyword evidence="5" id="KW-0472">Membrane</keyword>
<dbReference type="InterPro" id="IPR008844">
    <property type="entry name" value="Spore_GerAC-like"/>
</dbReference>
<evidence type="ECO:0000259" key="9">
    <source>
        <dbReference type="Pfam" id="PF25198"/>
    </source>
</evidence>
<dbReference type="AlphaFoldDB" id="A0A3M7TX58"/>
<evidence type="ECO:0000313" key="11">
    <source>
        <dbReference type="Proteomes" id="UP000278746"/>
    </source>
</evidence>
<organism evidence="10 11">
    <name type="scientific">Alteribacter keqinensis</name>
    <dbReference type="NCBI Taxonomy" id="2483800"/>
    <lineage>
        <taxon>Bacteria</taxon>
        <taxon>Bacillati</taxon>
        <taxon>Bacillota</taxon>
        <taxon>Bacilli</taxon>
        <taxon>Bacillales</taxon>
        <taxon>Bacillaceae</taxon>
        <taxon>Alteribacter</taxon>
    </lineage>
</organism>
<evidence type="ECO:0000256" key="1">
    <source>
        <dbReference type="ARBA" id="ARBA00004635"/>
    </source>
</evidence>
<comment type="similarity">
    <text evidence="2">Belongs to the GerABKC lipoprotein family.</text>
</comment>
<accession>A0A3M7TX58</accession>
<dbReference type="OrthoDB" id="9816067at2"/>
<dbReference type="Pfam" id="PF25198">
    <property type="entry name" value="Spore_GerAC_N"/>
    <property type="match status" value="1"/>
</dbReference>
<dbReference type="GO" id="GO:0016020">
    <property type="term" value="C:membrane"/>
    <property type="evidence" value="ECO:0007669"/>
    <property type="project" value="UniProtKB-SubCell"/>
</dbReference>
<comment type="subcellular location">
    <subcellularLocation>
        <location evidence="1">Membrane</location>
        <topology evidence="1">Lipid-anchor</topology>
    </subcellularLocation>
</comment>
<dbReference type="Gene3D" id="3.30.300.210">
    <property type="entry name" value="Nutrient germinant receptor protein C, domain 3"/>
    <property type="match status" value="1"/>
</dbReference>
<sequence>MIKFAKWIITLAITVSICTGCGDKMELDQLAVVVAIGIDQVEDSEDFEVSFQIINPHGASARVATEGGGSEDASVFTFTTRGKTLVEAVDLAKNIAPRRLFFSHMYYIIIGENFARETGINRVFDFVERDQQMRMQFLAFIAKDTTAKDMLSVFTPLDENPAKSVRDRVMVASGSLGISGHLTLADAIRAYVKEDHHPILLGLRNISSENSDNTEVLSNIDEHSFSLDGLAVFKDDKLVDWMNTQESQGWVFLNNLVKDRTIFDTKCEGGYTGVRVHSLNETVKAAVKNGKPHFTISLTGKGYMLETSCDLDIGDPEDFKKIKEAVNDELRNEIQMTIDKSRELGFDVVGFSEWFHNQQPKKWKEWEGDWFHHLQEGEIVLNVDIDLTNTGMRFNSLNEAK</sequence>
<comment type="caution">
    <text evidence="10">The sequence shown here is derived from an EMBL/GenBank/DDBJ whole genome shotgun (WGS) entry which is preliminary data.</text>
</comment>
<gene>
    <name evidence="10" type="ORF">EBO34_07980</name>
</gene>
<dbReference type="InterPro" id="IPR038501">
    <property type="entry name" value="Spore_GerAC_C_sf"/>
</dbReference>
<dbReference type="NCBIfam" id="TIGR02887">
    <property type="entry name" value="spore_ger_x_C"/>
    <property type="match status" value="1"/>
</dbReference>
<keyword evidence="11" id="KW-1185">Reference proteome</keyword>